<dbReference type="OrthoDB" id="10264777at2759"/>
<dbReference type="CDD" id="cd00854">
    <property type="entry name" value="NagA"/>
    <property type="match status" value="1"/>
</dbReference>
<dbReference type="GO" id="GO:0008448">
    <property type="term" value="F:N-acetylglucosamine-6-phosphate deacetylase activity"/>
    <property type="evidence" value="ECO:0007669"/>
    <property type="project" value="UniProtKB-UniRule"/>
</dbReference>
<evidence type="ECO:0000256" key="1">
    <source>
        <dbReference type="ARBA" id="ARBA00010716"/>
    </source>
</evidence>
<reference evidence="12" key="1">
    <citation type="submission" date="2022-11" db="EMBL/GenBank/DDBJ databases">
        <authorList>
            <person name="Kikuchi T."/>
        </authorList>
    </citation>
    <scope>NUCLEOTIDE SEQUENCE</scope>
    <source>
        <strain evidence="12">PS1010</strain>
    </source>
</reference>
<dbReference type="SUPFAM" id="SSF51556">
    <property type="entry name" value="Metallo-dependent hydrolases"/>
    <property type="match status" value="1"/>
</dbReference>
<feature type="binding site" evidence="10">
    <location>
        <position position="241"/>
    </location>
    <ligand>
        <name>Zn(2+)</name>
        <dbReference type="ChEBI" id="CHEBI:29105"/>
    </ligand>
</feature>
<keyword evidence="4 10" id="KW-0479">Metal-binding</keyword>
<dbReference type="Pfam" id="PF01979">
    <property type="entry name" value="Amidohydro_1"/>
    <property type="match status" value="1"/>
</dbReference>
<evidence type="ECO:0000256" key="8">
    <source>
        <dbReference type="PIRNR" id="PIRNR038994"/>
    </source>
</evidence>
<dbReference type="Gene3D" id="2.30.40.10">
    <property type="entry name" value="Urease, subunit C, domain 1"/>
    <property type="match status" value="1"/>
</dbReference>
<dbReference type="NCBIfam" id="TIGR00221">
    <property type="entry name" value="nagA"/>
    <property type="match status" value="1"/>
</dbReference>
<dbReference type="GO" id="GO:0046872">
    <property type="term" value="F:metal ion binding"/>
    <property type="evidence" value="ECO:0007669"/>
    <property type="project" value="UniProtKB-KW"/>
</dbReference>
<feature type="binding site" evidence="10">
    <location>
        <position position="151"/>
    </location>
    <ligand>
        <name>Zn(2+)</name>
        <dbReference type="ChEBI" id="CHEBI:29105"/>
    </ligand>
</feature>
<evidence type="ECO:0000256" key="6">
    <source>
        <dbReference type="ARBA" id="ARBA00023277"/>
    </source>
</evidence>
<evidence type="ECO:0000313" key="13">
    <source>
        <dbReference type="Proteomes" id="UP001152747"/>
    </source>
</evidence>
<evidence type="ECO:0000256" key="10">
    <source>
        <dbReference type="PIRSR" id="PIRSR038994-3"/>
    </source>
</evidence>
<comment type="caution">
    <text evidence="12">The sequence shown here is derived from an EMBL/GenBank/DDBJ whole genome shotgun (WGS) entry which is preliminary data.</text>
</comment>
<keyword evidence="13" id="KW-1185">Reference proteome</keyword>
<dbReference type="GO" id="GO:0019262">
    <property type="term" value="P:N-acetylneuraminate catabolic process"/>
    <property type="evidence" value="ECO:0007669"/>
    <property type="project" value="UniProtKB-ARBA"/>
</dbReference>
<comment type="cofactor">
    <cofactor evidence="10">
        <name>a divalent metal cation</name>
        <dbReference type="ChEBI" id="CHEBI:60240"/>
    </cofactor>
    <text evidence="10">Binds 1 divalent metal cation per subunit.</text>
</comment>
<dbReference type="InterPro" id="IPR011059">
    <property type="entry name" value="Metal-dep_hydrolase_composite"/>
</dbReference>
<dbReference type="PIRSF" id="PIRSF038994">
    <property type="entry name" value="NagA"/>
    <property type="match status" value="1"/>
</dbReference>
<evidence type="ECO:0000256" key="5">
    <source>
        <dbReference type="ARBA" id="ARBA00022801"/>
    </source>
</evidence>
<evidence type="ECO:0000256" key="9">
    <source>
        <dbReference type="PIRSR" id="PIRSR038994-1"/>
    </source>
</evidence>
<evidence type="ECO:0000256" key="7">
    <source>
        <dbReference type="ARBA" id="ARBA00047647"/>
    </source>
</evidence>
<dbReference type="EMBL" id="CANHGI010000003">
    <property type="protein sequence ID" value="CAI5446219.1"/>
    <property type="molecule type" value="Genomic_DNA"/>
</dbReference>
<keyword evidence="5 8" id="KW-0378">Hydrolase</keyword>
<keyword evidence="6 8" id="KW-0119">Carbohydrate metabolism</keyword>
<dbReference type="InterPro" id="IPR006680">
    <property type="entry name" value="Amidohydro-rel"/>
</dbReference>
<dbReference type="Proteomes" id="UP001152747">
    <property type="component" value="Unassembled WGS sequence"/>
</dbReference>
<evidence type="ECO:0000313" key="12">
    <source>
        <dbReference type="EMBL" id="CAI5446219.1"/>
    </source>
</evidence>
<dbReference type="InterPro" id="IPR032466">
    <property type="entry name" value="Metal_Hydrolase"/>
</dbReference>
<feature type="binding site" evidence="10">
    <location>
        <position position="220"/>
    </location>
    <ligand>
        <name>Zn(2+)</name>
        <dbReference type="ChEBI" id="CHEBI:29105"/>
    </ligand>
</feature>
<dbReference type="Gene3D" id="3.20.20.140">
    <property type="entry name" value="Metal-dependent hydrolases"/>
    <property type="match status" value="1"/>
</dbReference>
<dbReference type="GO" id="GO:0006046">
    <property type="term" value="P:N-acetylglucosamine catabolic process"/>
    <property type="evidence" value="ECO:0007669"/>
    <property type="project" value="TreeGrafter"/>
</dbReference>
<dbReference type="PANTHER" id="PTHR11113">
    <property type="entry name" value="N-ACETYLGLUCOSAMINE-6-PHOSPHATE DEACETYLASE"/>
    <property type="match status" value="1"/>
</dbReference>
<organism evidence="12 13">
    <name type="scientific">Caenorhabditis angaria</name>
    <dbReference type="NCBI Taxonomy" id="860376"/>
    <lineage>
        <taxon>Eukaryota</taxon>
        <taxon>Metazoa</taxon>
        <taxon>Ecdysozoa</taxon>
        <taxon>Nematoda</taxon>
        <taxon>Chromadorea</taxon>
        <taxon>Rhabditida</taxon>
        <taxon>Rhabditina</taxon>
        <taxon>Rhabditomorpha</taxon>
        <taxon>Rhabditoidea</taxon>
        <taxon>Rhabditidae</taxon>
        <taxon>Peloderinae</taxon>
        <taxon>Caenorhabditis</taxon>
    </lineage>
</organism>
<evidence type="ECO:0000256" key="3">
    <source>
        <dbReference type="ARBA" id="ARBA00018029"/>
    </source>
</evidence>
<evidence type="ECO:0000256" key="4">
    <source>
        <dbReference type="ARBA" id="ARBA00022723"/>
    </source>
</evidence>
<dbReference type="InterPro" id="IPR003764">
    <property type="entry name" value="GlcNAc_6-P_deAcase"/>
</dbReference>
<name>A0A9P1IIS5_9PELO</name>
<comment type="catalytic activity">
    <reaction evidence="7 8">
        <text>N-acetyl-D-glucosamine 6-phosphate + H2O = D-glucosamine 6-phosphate + acetate</text>
        <dbReference type="Rhea" id="RHEA:22936"/>
        <dbReference type="ChEBI" id="CHEBI:15377"/>
        <dbReference type="ChEBI" id="CHEBI:30089"/>
        <dbReference type="ChEBI" id="CHEBI:57513"/>
        <dbReference type="ChEBI" id="CHEBI:58725"/>
        <dbReference type="EC" id="3.5.1.25"/>
    </reaction>
</comment>
<dbReference type="PANTHER" id="PTHR11113:SF14">
    <property type="entry name" value="N-ACETYLGLUCOSAMINE-6-PHOSPHATE DEACETYLASE"/>
    <property type="match status" value="1"/>
</dbReference>
<gene>
    <name evidence="12" type="ORF">CAMP_LOCUS8856</name>
</gene>
<proteinExistence type="inferred from homology"/>
<feature type="active site" description="Proton donor/acceptor" evidence="9">
    <location>
        <position position="300"/>
    </location>
</feature>
<accession>A0A9P1IIS5</accession>
<protein>
    <recommendedName>
        <fullName evidence="3 8">N-acetylglucosamine-6-phosphate deacetylase</fullName>
        <ecNumber evidence="2 8">3.5.1.25</ecNumber>
    </recommendedName>
</protein>
<sequence>MAFKYNSVELENIENRGKLIQFLNCRVFRNDQIKFDHLWVRDGRIVDETVLFFDEGKEADIQVDCCGLILSPGFIDLQLNGGFGIDFSTYTTNYADDVSKVAKNLLAHGVTSFAPTIITSTSDVYHKVLPLLKKSNGCAENGAGIVGAHLEGPFISAEKRGCHPKNFVISSFGENVEETIKNTYSSFENIAIVTLAPELEGSDKAIEYLTNQEITVSVGHSSANLEHGENAINHGAKMITHLFNAMQAYHHRDPGLIGLLTSENGRKVSYGIISDGIHTHDSALRIAHRTNADGMILVTDAIAALGMSDGIHKLGSQTINVNGLHAILQGTNTTAGSVANMPFCIRHLIKTTHCSVEYALKCATEKPAQLIGIQNEKGVLSVGNLADIVLLDENIEVKATFCAGQRVFNGNL</sequence>
<dbReference type="AlphaFoldDB" id="A0A9P1IIS5"/>
<feature type="domain" description="Amidohydrolase-related" evidence="11">
    <location>
        <begin position="69"/>
        <end position="407"/>
    </location>
</feature>
<dbReference type="FunFam" id="3.20.20.140:FF:000023">
    <property type="entry name" value="N-acetylglucosamine-6-phosphate deacetylase"/>
    <property type="match status" value="1"/>
</dbReference>
<dbReference type="SUPFAM" id="SSF51338">
    <property type="entry name" value="Composite domain of metallo-dependent hydrolases"/>
    <property type="match status" value="1"/>
</dbReference>
<comment type="similarity">
    <text evidence="1 8">Belongs to the metallo-dependent hydrolases superfamily. NagA family.</text>
</comment>
<evidence type="ECO:0000256" key="2">
    <source>
        <dbReference type="ARBA" id="ARBA00011899"/>
    </source>
</evidence>
<dbReference type="EC" id="3.5.1.25" evidence="2 8"/>
<evidence type="ECO:0000259" key="11">
    <source>
        <dbReference type="Pfam" id="PF01979"/>
    </source>
</evidence>
<dbReference type="GO" id="GO:0106279">
    <property type="term" value="P:negative regulation of UDP-N-acetylglucosamine biosynthetic process"/>
    <property type="evidence" value="ECO:0007669"/>
    <property type="project" value="UniProtKB-ARBA"/>
</dbReference>